<dbReference type="RefSeq" id="WP_093336425.1">
    <property type="nucleotide sequence ID" value="NZ_FOUY01000001.1"/>
</dbReference>
<dbReference type="Proteomes" id="UP000199614">
    <property type="component" value="Unassembled WGS sequence"/>
</dbReference>
<proteinExistence type="predicted"/>
<reference evidence="1 2" key="1">
    <citation type="submission" date="2016-10" db="EMBL/GenBank/DDBJ databases">
        <authorList>
            <person name="de Groot N.N."/>
        </authorList>
    </citation>
    <scope>NUCLEOTIDE SEQUENCE [LARGE SCALE GENOMIC DNA]</scope>
    <source>
        <strain evidence="1 2">CGMCC 4.1877</strain>
    </source>
</reference>
<gene>
    <name evidence="1" type="ORF">SAMN05216207_1001507</name>
</gene>
<dbReference type="STRING" id="260086.SAMN05216207_1001507"/>
<accession>A0A1I4SLP4</accession>
<dbReference type="OrthoDB" id="3575438at2"/>
<sequence>MATWEDLKSYVVVRYEIVRQNADELRFRLPTTGDRTQLVVVKRVSEDAAQPGATVTDAAAAVADPDQDWVQIESPVARLGDVDLVKALELAGPSVVGGLAAEEGVLVYRHSIPLRPAALDGFEFPFRQVVHLADELEHELTGRDEH</sequence>
<keyword evidence="2" id="KW-1185">Reference proteome</keyword>
<dbReference type="EMBL" id="FOUY01000001">
    <property type="protein sequence ID" value="SFM65352.1"/>
    <property type="molecule type" value="Genomic_DNA"/>
</dbReference>
<protein>
    <submittedName>
        <fullName evidence="1">Uncharacterized protein</fullName>
    </submittedName>
</protein>
<evidence type="ECO:0000313" key="2">
    <source>
        <dbReference type="Proteomes" id="UP000199614"/>
    </source>
</evidence>
<dbReference type="AlphaFoldDB" id="A0A1I4SLP4"/>
<evidence type="ECO:0000313" key="1">
    <source>
        <dbReference type="EMBL" id="SFM65352.1"/>
    </source>
</evidence>
<name>A0A1I4SLP4_PSUAM</name>
<organism evidence="1 2">
    <name type="scientific">Pseudonocardia ammonioxydans</name>
    <dbReference type="NCBI Taxonomy" id="260086"/>
    <lineage>
        <taxon>Bacteria</taxon>
        <taxon>Bacillati</taxon>
        <taxon>Actinomycetota</taxon>
        <taxon>Actinomycetes</taxon>
        <taxon>Pseudonocardiales</taxon>
        <taxon>Pseudonocardiaceae</taxon>
        <taxon>Pseudonocardia</taxon>
    </lineage>
</organism>